<dbReference type="InterPro" id="IPR039426">
    <property type="entry name" value="TonB-dep_rcpt-like"/>
</dbReference>
<proteinExistence type="inferred from homology"/>
<evidence type="ECO:0000259" key="9">
    <source>
        <dbReference type="Pfam" id="PF07715"/>
    </source>
</evidence>
<evidence type="ECO:0000256" key="7">
    <source>
        <dbReference type="PROSITE-ProRule" id="PRU01360"/>
    </source>
</evidence>
<protein>
    <submittedName>
        <fullName evidence="10">TonB-linked outer membrane protein, SusC/RagA family</fullName>
    </submittedName>
</protein>
<sequence length="1093" mass="119029">MTSFFLTAGINRTCRKLLLPLGLLAICNANAIAINHGEAVSALYHKAFATVSGTVTDQNNQPLPGVSVFEKKTKKTTVTDSNGRYSINVEEGAILVFSYIGYDNQEVVVNGRQNINVVLKESSNTLNEVVAIGYQKIRKSDVTGAISSVKASEMNLTSPTVGQALVGKVAGVQVSQTSGAPYSGTKIRVRGIGSINASSDPLYVIDGYPAGNNVSINPEDIETIDILKDAASAAIYGSRASGGVVLITTKRGTDGKGRFEYDVQGGVSQLAKKVKLLDANQFIQLLIDGRNNAYKDLWVNAGKTWNDAMFSDNNATRIANVGNGSSVSIPADLYNFSTQQAIPAKYNTDWQDELYRNATFQRHNLSFSGGTKDIKYFLSGGYQNNNGIVTNTNQKVTNFRANIDGKVSERLRVGANISYTQNDNREVREGRYDLSPMMSALIYLPYLPATDANGNPIQFGMGALASQYGIQNPENPLATVEQVKITRKGARSTYNANATYKILEGLDFKANLGTQTYNEKYDFYLPTSLSNGNNPPYSTASIAVANAIAQTLSQVDQLGEFTLNYNKTFGKHKIDVLGGYSAQKTNSDLIRISASGFQNDNIGEITDKGADAGFLTLITDGANKTAKSTNTLLSYFGRFSYNYAGKYFLTGSFRRDGSSRFGPLNKYGNFPSIAAGWNLSEEDFYNSFLGEQSTVKLRASWGLSGNNNIPNYRTQQEMSAPNGVVFGSAISTAIWPNAIQDPKLGWESTSQYNFGTDISLFRNRLSIIANYYLSYSYNLLFNQPVSGISGTSSILTNLNDSKIRNKGFDLQLDGRIIQNQDFTLGLSGNIAVNRNKVLNMGGASSIFTNGAERSYITHTTQEGYPVGMFYGFKVLGRLTADNVGKVAASASSTNPAKIGDSYFQDTDGNGIVNDADKTVIGTPYPKFTYGFALNTAYKTFDLRASFNGSYGNQVLDGQDYYLYNFEGSGNQYVEVADRYRNEANPGSGLNYRASRAGTQSNSTRLSSFYIQDGSYFRCTNITLGYSFPKQLANTLKVSNIRVYASVDNAFTITKYKGYNPEVDYSGGANLTPGVDYGNYPLARTYNFGIKLTF</sequence>
<keyword evidence="4 7" id="KW-0812">Transmembrane</keyword>
<keyword evidence="8" id="KW-0732">Signal</keyword>
<dbReference type="Gene3D" id="2.40.170.20">
    <property type="entry name" value="TonB-dependent receptor, beta-barrel domain"/>
    <property type="match status" value="1"/>
</dbReference>
<dbReference type="OrthoDB" id="9768177at2"/>
<evidence type="ECO:0000256" key="2">
    <source>
        <dbReference type="ARBA" id="ARBA00022448"/>
    </source>
</evidence>
<dbReference type="AlphaFoldDB" id="A0A1I0TMI9"/>
<dbReference type="PROSITE" id="PS52016">
    <property type="entry name" value="TONB_DEPENDENT_REC_3"/>
    <property type="match status" value="1"/>
</dbReference>
<reference evidence="11" key="1">
    <citation type="submission" date="2016-10" db="EMBL/GenBank/DDBJ databases">
        <authorList>
            <person name="Varghese N."/>
            <person name="Submissions S."/>
        </authorList>
    </citation>
    <scope>NUCLEOTIDE SEQUENCE [LARGE SCALE GENOMIC DNA]</scope>
    <source>
        <strain evidence="11">DSM 18130</strain>
    </source>
</reference>
<dbReference type="Pfam" id="PF13715">
    <property type="entry name" value="CarbopepD_reg_2"/>
    <property type="match status" value="1"/>
</dbReference>
<dbReference type="Gene3D" id="2.170.130.10">
    <property type="entry name" value="TonB-dependent receptor, plug domain"/>
    <property type="match status" value="1"/>
</dbReference>
<comment type="subcellular location">
    <subcellularLocation>
        <location evidence="1 7">Cell outer membrane</location>
        <topology evidence="1 7">Multi-pass membrane protein</topology>
    </subcellularLocation>
</comment>
<keyword evidence="6 7" id="KW-0998">Cell outer membrane</keyword>
<dbReference type="InterPro" id="IPR023996">
    <property type="entry name" value="TonB-dep_OMP_SusC/RagA"/>
</dbReference>
<dbReference type="RefSeq" id="WP_090984975.1">
    <property type="nucleotide sequence ID" value="NZ_FOJM01000011.1"/>
</dbReference>
<keyword evidence="2 7" id="KW-0813">Transport</keyword>
<evidence type="ECO:0000313" key="10">
    <source>
        <dbReference type="EMBL" id="SFA52917.1"/>
    </source>
</evidence>
<feature type="signal peptide" evidence="8">
    <location>
        <begin position="1"/>
        <end position="31"/>
    </location>
</feature>
<evidence type="ECO:0000256" key="5">
    <source>
        <dbReference type="ARBA" id="ARBA00023136"/>
    </source>
</evidence>
<dbReference type="InterPro" id="IPR023997">
    <property type="entry name" value="TonB-dep_OMP_SusC/RagA_CS"/>
</dbReference>
<keyword evidence="5 7" id="KW-0472">Membrane</keyword>
<keyword evidence="3 7" id="KW-1134">Transmembrane beta strand</keyword>
<dbReference type="InterPro" id="IPR008969">
    <property type="entry name" value="CarboxyPept-like_regulatory"/>
</dbReference>
<dbReference type="STRING" id="332999.SAMN04488511_111167"/>
<dbReference type="SUPFAM" id="SSF49464">
    <property type="entry name" value="Carboxypeptidase regulatory domain-like"/>
    <property type="match status" value="1"/>
</dbReference>
<evidence type="ECO:0000256" key="4">
    <source>
        <dbReference type="ARBA" id="ARBA00022692"/>
    </source>
</evidence>
<organism evidence="10 11">
    <name type="scientific">Pedobacter suwonensis</name>
    <dbReference type="NCBI Taxonomy" id="332999"/>
    <lineage>
        <taxon>Bacteria</taxon>
        <taxon>Pseudomonadati</taxon>
        <taxon>Bacteroidota</taxon>
        <taxon>Sphingobacteriia</taxon>
        <taxon>Sphingobacteriales</taxon>
        <taxon>Sphingobacteriaceae</taxon>
        <taxon>Pedobacter</taxon>
    </lineage>
</organism>
<comment type="similarity">
    <text evidence="7">Belongs to the TonB-dependent receptor family.</text>
</comment>
<dbReference type="InterPro" id="IPR036942">
    <property type="entry name" value="Beta-barrel_TonB_sf"/>
</dbReference>
<dbReference type="EMBL" id="FOJM01000011">
    <property type="protein sequence ID" value="SFA52917.1"/>
    <property type="molecule type" value="Genomic_DNA"/>
</dbReference>
<evidence type="ECO:0000313" key="11">
    <source>
        <dbReference type="Proteomes" id="UP000198836"/>
    </source>
</evidence>
<dbReference type="GO" id="GO:0009279">
    <property type="term" value="C:cell outer membrane"/>
    <property type="evidence" value="ECO:0007669"/>
    <property type="project" value="UniProtKB-SubCell"/>
</dbReference>
<evidence type="ECO:0000256" key="3">
    <source>
        <dbReference type="ARBA" id="ARBA00022452"/>
    </source>
</evidence>
<feature type="chain" id="PRO_5011514880" evidence="8">
    <location>
        <begin position="32"/>
        <end position="1093"/>
    </location>
</feature>
<gene>
    <name evidence="10" type="ORF">SAMN04488511_111167</name>
</gene>
<evidence type="ECO:0000256" key="8">
    <source>
        <dbReference type="SAM" id="SignalP"/>
    </source>
</evidence>
<keyword evidence="11" id="KW-1185">Reference proteome</keyword>
<dbReference type="NCBIfam" id="TIGR04057">
    <property type="entry name" value="SusC_RagA_signa"/>
    <property type="match status" value="1"/>
</dbReference>
<accession>A0A1I0TMI9</accession>
<evidence type="ECO:0000256" key="6">
    <source>
        <dbReference type="ARBA" id="ARBA00023237"/>
    </source>
</evidence>
<dbReference type="InterPro" id="IPR037066">
    <property type="entry name" value="Plug_dom_sf"/>
</dbReference>
<dbReference type="SUPFAM" id="SSF56935">
    <property type="entry name" value="Porins"/>
    <property type="match status" value="1"/>
</dbReference>
<dbReference type="FunFam" id="2.60.40.1120:FF:000003">
    <property type="entry name" value="Outer membrane protein Omp121"/>
    <property type="match status" value="1"/>
</dbReference>
<evidence type="ECO:0000256" key="1">
    <source>
        <dbReference type="ARBA" id="ARBA00004571"/>
    </source>
</evidence>
<dbReference type="Gene3D" id="2.60.40.1120">
    <property type="entry name" value="Carboxypeptidase-like, regulatory domain"/>
    <property type="match status" value="1"/>
</dbReference>
<dbReference type="Proteomes" id="UP000198836">
    <property type="component" value="Unassembled WGS sequence"/>
</dbReference>
<dbReference type="Pfam" id="PF07715">
    <property type="entry name" value="Plug"/>
    <property type="match status" value="1"/>
</dbReference>
<dbReference type="NCBIfam" id="TIGR04056">
    <property type="entry name" value="OMP_RagA_SusC"/>
    <property type="match status" value="1"/>
</dbReference>
<feature type="domain" description="TonB-dependent receptor plug" evidence="9">
    <location>
        <begin position="139"/>
        <end position="244"/>
    </location>
</feature>
<dbReference type="InterPro" id="IPR012910">
    <property type="entry name" value="Plug_dom"/>
</dbReference>
<name>A0A1I0TMI9_9SPHI</name>